<sequence>MWPSNWARLPTPPVRSSGQCIGLITKLVALVVDAAFSAGDLYAVQNALPPRCKPVVSWNTNLATFNAIYVLAYG</sequence>
<evidence type="ECO:0000313" key="2">
    <source>
        <dbReference type="Proteomes" id="UP000258522"/>
    </source>
</evidence>
<gene>
    <name evidence="1" type="ORF">MUBE_14215</name>
</gene>
<organism evidence="1 2">
    <name type="scientific">Mycobacterium uberis</name>
    <dbReference type="NCBI Taxonomy" id="2162698"/>
    <lineage>
        <taxon>Bacteria</taxon>
        <taxon>Bacillati</taxon>
        <taxon>Actinomycetota</taxon>
        <taxon>Actinomycetes</taxon>
        <taxon>Mycobacteriales</taxon>
        <taxon>Mycobacteriaceae</taxon>
        <taxon>Mycobacterium</taxon>
    </lineage>
</organism>
<dbReference type="AlphaFoldDB" id="A0A3E1HCV3"/>
<evidence type="ECO:0000313" key="1">
    <source>
        <dbReference type="EMBL" id="RFD24216.1"/>
    </source>
</evidence>
<keyword evidence="2" id="KW-1185">Reference proteome</keyword>
<proteinExistence type="predicted"/>
<dbReference type="Proteomes" id="UP000258522">
    <property type="component" value="Unassembled WGS sequence"/>
</dbReference>
<name>A0A3E1HCV3_9MYCO</name>
<dbReference type="EMBL" id="QAYL01000034">
    <property type="protein sequence ID" value="RFD24216.1"/>
    <property type="molecule type" value="Genomic_DNA"/>
</dbReference>
<reference evidence="1 2" key="1">
    <citation type="submission" date="2018-07" db="EMBL/GenBank/DDBJ databases">
        <title>Whole genome sequence of Mycobacterium uberis.</title>
        <authorList>
            <person name="Benjak A."/>
        </authorList>
    </citation>
    <scope>NUCLEOTIDE SEQUENCE [LARGE SCALE GENOMIC DNA]</scope>
    <source>
        <strain evidence="1 2">Jura</strain>
    </source>
</reference>
<dbReference type="RefSeq" id="WP_116541023.1">
    <property type="nucleotide sequence ID" value="NZ_QAYL01000034.1"/>
</dbReference>
<dbReference type="OrthoDB" id="3690431at2"/>
<protein>
    <submittedName>
        <fullName evidence="1">Uncharacterized protein</fullName>
    </submittedName>
</protein>
<comment type="caution">
    <text evidence="1">The sequence shown here is derived from an EMBL/GenBank/DDBJ whole genome shotgun (WGS) entry which is preliminary data.</text>
</comment>
<accession>A0A3E1HCV3</accession>